<dbReference type="GO" id="GO:0005524">
    <property type="term" value="F:ATP binding"/>
    <property type="evidence" value="ECO:0007669"/>
    <property type="project" value="UniProtKB-KW"/>
</dbReference>
<keyword evidence="2" id="KW-0067">ATP-binding</keyword>
<dbReference type="Gene3D" id="3.40.50.300">
    <property type="entry name" value="P-loop containing nucleotide triphosphate hydrolases"/>
    <property type="match status" value="1"/>
</dbReference>
<protein>
    <submittedName>
        <fullName evidence="2">ATP-binding protein</fullName>
    </submittedName>
</protein>
<proteinExistence type="predicted"/>
<name>A0A434A028_9FLAO</name>
<keyword evidence="3" id="KW-1185">Reference proteome</keyword>
<dbReference type="Proteomes" id="UP000288102">
    <property type="component" value="Unassembled WGS sequence"/>
</dbReference>
<keyword evidence="2" id="KW-0547">Nucleotide-binding</keyword>
<evidence type="ECO:0000259" key="1">
    <source>
        <dbReference type="Pfam" id="PF13175"/>
    </source>
</evidence>
<dbReference type="SUPFAM" id="SSF52540">
    <property type="entry name" value="P-loop containing nucleoside triphosphate hydrolases"/>
    <property type="match status" value="1"/>
</dbReference>
<accession>A0A434A028</accession>
<feature type="domain" description="Endonuclease GajA/Old nuclease/RecF-like AAA" evidence="1">
    <location>
        <begin position="164"/>
        <end position="278"/>
    </location>
</feature>
<dbReference type="InterPro" id="IPR051396">
    <property type="entry name" value="Bact_Antivir_Def_Nuclease"/>
</dbReference>
<dbReference type="PANTHER" id="PTHR43581">
    <property type="entry name" value="ATP/GTP PHOSPHATASE"/>
    <property type="match status" value="1"/>
</dbReference>
<sequence>MLIKKIHVEKFRGFNNIEFELGTSITVIAGQNGTQKTTLLGLLSQPFSINDKSNPISDEKPLCGGNYKSSFSEKFKLSKTFDKPKHHTWTLETNGNESFSVESIARDKDSIRFWKQGDRTKGSGYLNYPVIYLSLSRLMPIGEDDKLDTDSAIQLTAEELLFYNKWHNTILIINNLEISSVDYLSSKQKNTLGVSTDHYDWKMNSSGQDNLGKILLAILSFKRLKEKFPTLYEYGILVIDEIDTTLYPASQIKLIEALRKFSSDYKIQIIFTTHSLTILEKVCGIQNDIKLKNQVKVVFLQKIDKEIVVNDSATIDFIRNKLNVSLSSHVIKTNKVPLFTEDKEAEIFLKNILKSKKSSLNFIQCTLGCNNYIELVRKKIKGFNYPESIICLDGDVNQKPAMMKEITKHKNFLILPGNDSPEKILAEMLYVEPDSSIIWDKLFAGYDKQICFKDYSIADIRTHREKAKLWFNDQKQYWGLGCNKLINIWIGKNVEETKMFLQTFDSLISKYGK</sequence>
<dbReference type="PANTHER" id="PTHR43581:SF4">
    <property type="entry name" value="ATP_GTP PHOSPHATASE"/>
    <property type="match status" value="1"/>
</dbReference>
<evidence type="ECO:0000313" key="2">
    <source>
        <dbReference type="EMBL" id="RUT67716.1"/>
    </source>
</evidence>
<dbReference type="AlphaFoldDB" id="A0A434A028"/>
<dbReference type="EMBL" id="QWDM01000036">
    <property type="protein sequence ID" value="RUT67716.1"/>
    <property type="molecule type" value="Genomic_DNA"/>
</dbReference>
<dbReference type="RefSeq" id="WP_127340979.1">
    <property type="nucleotide sequence ID" value="NZ_QWDM01000036.1"/>
</dbReference>
<organism evidence="2 3">
    <name type="scientific">Flavobacterium cupreum</name>
    <dbReference type="NCBI Taxonomy" id="2133766"/>
    <lineage>
        <taxon>Bacteria</taxon>
        <taxon>Pseudomonadati</taxon>
        <taxon>Bacteroidota</taxon>
        <taxon>Flavobacteriia</taxon>
        <taxon>Flavobacteriales</taxon>
        <taxon>Flavobacteriaceae</taxon>
        <taxon>Flavobacterium</taxon>
    </lineage>
</organism>
<dbReference type="InterPro" id="IPR041685">
    <property type="entry name" value="AAA_GajA/Old/RecF-like"/>
</dbReference>
<gene>
    <name evidence="2" type="ORF">D0817_24950</name>
</gene>
<comment type="caution">
    <text evidence="2">The sequence shown here is derived from an EMBL/GenBank/DDBJ whole genome shotgun (WGS) entry which is preliminary data.</text>
</comment>
<dbReference type="Pfam" id="PF13175">
    <property type="entry name" value="AAA_15"/>
    <property type="match status" value="2"/>
</dbReference>
<reference evidence="3" key="1">
    <citation type="journal article" date="2019" name="Syst. Appl. Microbiol.">
        <title>Flavobacterium circumlabens sp. nov. and Flavobacterium cupreum sp. nov., two psychrotrophic species isolated from Antarctic environmental samples.</title>
        <authorList>
            <person name="Kralova S."/>
            <person name="Busse H.-J."/>
            <person name="Svec P."/>
            <person name="Maslanova I."/>
            <person name="Stankova E."/>
            <person name="Bartak M."/>
            <person name="Sedlacek I."/>
        </authorList>
    </citation>
    <scope>NUCLEOTIDE SEQUENCE [LARGE SCALE GENOMIC DNA]</scope>
    <source>
        <strain evidence="3">CCM 8825</strain>
    </source>
</reference>
<dbReference type="CDD" id="cd00267">
    <property type="entry name" value="ABC_ATPase"/>
    <property type="match status" value="1"/>
</dbReference>
<dbReference type="OrthoDB" id="9809324at2"/>
<evidence type="ECO:0000313" key="3">
    <source>
        <dbReference type="Proteomes" id="UP000288102"/>
    </source>
</evidence>
<dbReference type="InterPro" id="IPR027417">
    <property type="entry name" value="P-loop_NTPase"/>
</dbReference>
<feature type="domain" description="Endonuclease GajA/Old nuclease/RecF-like AAA" evidence="1">
    <location>
        <begin position="1"/>
        <end position="95"/>
    </location>
</feature>